<accession>A0A0F9C8E8</accession>
<protein>
    <recommendedName>
        <fullName evidence="3">Type 4 fimbrial biogenesis protein PilX N-terminal domain-containing protein</fullName>
    </recommendedName>
</protein>
<keyword evidence="1" id="KW-0812">Transmembrane</keyword>
<organism evidence="2">
    <name type="scientific">marine sediment metagenome</name>
    <dbReference type="NCBI Taxonomy" id="412755"/>
    <lineage>
        <taxon>unclassified sequences</taxon>
        <taxon>metagenomes</taxon>
        <taxon>ecological metagenomes</taxon>
    </lineage>
</organism>
<feature type="transmembrane region" description="Helical" evidence="1">
    <location>
        <begin position="27"/>
        <end position="49"/>
    </location>
</feature>
<reference evidence="2" key="1">
    <citation type="journal article" date="2015" name="Nature">
        <title>Complex archaea that bridge the gap between prokaryotes and eukaryotes.</title>
        <authorList>
            <person name="Spang A."/>
            <person name="Saw J.H."/>
            <person name="Jorgensen S.L."/>
            <person name="Zaremba-Niedzwiedzka K."/>
            <person name="Martijn J."/>
            <person name="Lind A.E."/>
            <person name="van Eijk R."/>
            <person name="Schleper C."/>
            <person name="Guy L."/>
            <person name="Ettema T.J."/>
        </authorList>
    </citation>
    <scope>NUCLEOTIDE SEQUENCE</scope>
</reference>
<evidence type="ECO:0008006" key="3">
    <source>
        <dbReference type="Google" id="ProtNLM"/>
    </source>
</evidence>
<proteinExistence type="predicted"/>
<comment type="caution">
    <text evidence="2">The sequence shown here is derived from an EMBL/GenBank/DDBJ whole genome shotgun (WGS) entry which is preliminary data.</text>
</comment>
<feature type="non-terminal residue" evidence="2">
    <location>
        <position position="375"/>
    </location>
</feature>
<gene>
    <name evidence="2" type="ORF">LCGC14_2698200</name>
</gene>
<sequence>MSSDSYPCAINPSGRNAFCSKRRKGSALVIALMFLGLFAAFAIVCGTVGSTTLSQAENQSESQQARLSAESGVLYLSYLLKQGPLPSGATPQETLESAATYLTEQLNGSGAMKGASLIYDGAEILVPGISIGQFGGAFFGVITLADDDTIHVSVTGTAGETTRTIALNFEIQPDSRIFEFGVISEGRIVMGGNASLMGANDPSEANFYVTGQDAQEVFQLGGNVSIEGDLYAGLSDGYATLASNVTVAGVSWDDPSLSEHLHFGTDITPVPRPDTSVFIALATNVVTDVSGSGQIFANIVIPPNTNPTFSSDVVVNGVLYIQSPNHVTFAGKVTINGVIVTDDPGSGDVANNTITFAGQSTINGVDQLPDQPEFD</sequence>
<dbReference type="AlphaFoldDB" id="A0A0F9C8E8"/>
<dbReference type="EMBL" id="LAZR01048005">
    <property type="protein sequence ID" value="KKK92906.1"/>
    <property type="molecule type" value="Genomic_DNA"/>
</dbReference>
<keyword evidence="1" id="KW-1133">Transmembrane helix</keyword>
<keyword evidence="1" id="KW-0472">Membrane</keyword>
<evidence type="ECO:0000256" key="1">
    <source>
        <dbReference type="SAM" id="Phobius"/>
    </source>
</evidence>
<evidence type="ECO:0000313" key="2">
    <source>
        <dbReference type="EMBL" id="KKK92906.1"/>
    </source>
</evidence>
<name>A0A0F9C8E8_9ZZZZ</name>